<evidence type="ECO:0000313" key="3">
    <source>
        <dbReference type="Proteomes" id="UP001596496"/>
    </source>
</evidence>
<dbReference type="InterPro" id="IPR047757">
    <property type="entry name" value="AfsA-like"/>
</dbReference>
<evidence type="ECO:0000259" key="1">
    <source>
        <dbReference type="Pfam" id="PF03756"/>
    </source>
</evidence>
<organism evidence="2 3">
    <name type="scientific">Sphaerisporangium rhizosphaerae</name>
    <dbReference type="NCBI Taxonomy" id="2269375"/>
    <lineage>
        <taxon>Bacteria</taxon>
        <taxon>Bacillati</taxon>
        <taxon>Actinomycetota</taxon>
        <taxon>Actinomycetes</taxon>
        <taxon>Streptosporangiales</taxon>
        <taxon>Streptosporangiaceae</taxon>
        <taxon>Sphaerisporangium</taxon>
    </lineage>
</organism>
<comment type="caution">
    <text evidence="2">The sequence shown here is derived from an EMBL/GenBank/DDBJ whole genome shotgun (WGS) entry which is preliminary data.</text>
</comment>
<keyword evidence="3" id="KW-1185">Reference proteome</keyword>
<dbReference type="Proteomes" id="UP001596496">
    <property type="component" value="Unassembled WGS sequence"/>
</dbReference>
<dbReference type="EMBL" id="JBHTCG010000003">
    <property type="protein sequence ID" value="MFC7381785.1"/>
    <property type="molecule type" value="Genomic_DNA"/>
</dbReference>
<accession>A0ABW2P064</accession>
<feature type="domain" description="A-factor biosynthesis hotdog" evidence="1">
    <location>
        <begin position="191"/>
        <end position="306"/>
    </location>
</feature>
<feature type="domain" description="A-factor biosynthesis hotdog" evidence="1">
    <location>
        <begin position="24"/>
        <end position="157"/>
    </location>
</feature>
<gene>
    <name evidence="2" type="ORF">ACFQSB_06170</name>
</gene>
<dbReference type="NCBIfam" id="NF041195">
    <property type="entry name" value="ScbA_BarX_GamBu"/>
    <property type="match status" value="1"/>
</dbReference>
<evidence type="ECO:0000313" key="2">
    <source>
        <dbReference type="EMBL" id="MFC7381785.1"/>
    </source>
</evidence>
<proteinExistence type="predicted"/>
<dbReference type="RefSeq" id="WP_380824829.1">
    <property type="nucleotide sequence ID" value="NZ_JBHTCG010000003.1"/>
</dbReference>
<protein>
    <submittedName>
        <fullName evidence="2">ScbA/BarX family gamma-butyrolactone biosynthesis protein</fullName>
    </submittedName>
</protein>
<name>A0ABW2P064_9ACTN</name>
<dbReference type="InterPro" id="IPR005509">
    <property type="entry name" value="AfsA_hotdog_dom"/>
</dbReference>
<sequence>MATPDVLDLSADPALFEQTVPRQLVHRSAVSEVMITGWRALDEKTSVVAAQWPRAHGFYGPAGGCHDPLLAAETIRQAGLVVSHAQLDCPLDRRFLMWDLSYEVNLAGLAVGTGPTDLTLRFTRSQVRHRGSTLAGLRGHVDFYRDGRLVGMGEGSFDCVSRAAHDRLRAPSLAGRPARDRPLADPVDPRLVGRDRPFDVVLGVPLDRTPEEGAWPLRVDPAHPVLFDHSLDHIPGMALMEAMRQATLALTHPLPLAPVKMYATFTRYVELWGAAVVRARVEGEASGGEVPVRVSVEQDGEVAAAGLVYAGPIPSGAVTA</sequence>
<reference evidence="3" key="1">
    <citation type="journal article" date="2019" name="Int. J. Syst. Evol. Microbiol.">
        <title>The Global Catalogue of Microorganisms (GCM) 10K type strain sequencing project: providing services to taxonomists for standard genome sequencing and annotation.</title>
        <authorList>
            <consortium name="The Broad Institute Genomics Platform"/>
            <consortium name="The Broad Institute Genome Sequencing Center for Infectious Disease"/>
            <person name="Wu L."/>
            <person name="Ma J."/>
        </authorList>
    </citation>
    <scope>NUCLEOTIDE SEQUENCE [LARGE SCALE GENOMIC DNA]</scope>
    <source>
        <strain evidence="3">CECT 7649</strain>
    </source>
</reference>
<dbReference type="Pfam" id="PF03756">
    <property type="entry name" value="AfsA"/>
    <property type="match status" value="2"/>
</dbReference>